<organism evidence="1 2">
    <name type="scientific">Candidatus Lloydbacteria bacterium RIFCSPHIGHO2_01_FULL_41_20</name>
    <dbReference type="NCBI Taxonomy" id="1798657"/>
    <lineage>
        <taxon>Bacteria</taxon>
        <taxon>Candidatus Lloydiibacteriota</taxon>
    </lineage>
</organism>
<proteinExistence type="predicted"/>
<dbReference type="Proteomes" id="UP000178841">
    <property type="component" value="Unassembled WGS sequence"/>
</dbReference>
<accession>A0A1G2CSW2</accession>
<evidence type="ECO:0000313" key="1">
    <source>
        <dbReference type="EMBL" id="OGZ04327.1"/>
    </source>
</evidence>
<name>A0A1G2CSW2_9BACT</name>
<reference evidence="1 2" key="1">
    <citation type="journal article" date="2016" name="Nat. Commun.">
        <title>Thousands of microbial genomes shed light on interconnected biogeochemical processes in an aquifer system.</title>
        <authorList>
            <person name="Anantharaman K."/>
            <person name="Brown C.T."/>
            <person name="Hug L.A."/>
            <person name="Sharon I."/>
            <person name="Castelle C.J."/>
            <person name="Probst A.J."/>
            <person name="Thomas B.C."/>
            <person name="Singh A."/>
            <person name="Wilkins M.J."/>
            <person name="Karaoz U."/>
            <person name="Brodie E.L."/>
            <person name="Williams K.H."/>
            <person name="Hubbard S.S."/>
            <person name="Banfield J.F."/>
        </authorList>
    </citation>
    <scope>NUCLEOTIDE SEQUENCE [LARGE SCALE GENOMIC DNA]</scope>
</reference>
<dbReference type="EMBL" id="MHLH01000008">
    <property type="protein sequence ID" value="OGZ04327.1"/>
    <property type="molecule type" value="Genomic_DNA"/>
</dbReference>
<dbReference type="AlphaFoldDB" id="A0A1G2CSW2"/>
<sequence>MFQFQQKSILIYFLPLFFLLFFIAPTSSFAIFGAPSPFGGPVVAIFPCFNNISAYRVILGPPSPGLYLYQTGVSRSFLFGPPIHPGQWVLGVSGGPPLCDISSEKGVFKAAKNVLGLIIFHGSSI</sequence>
<gene>
    <name evidence="1" type="ORF">A2648_01105</name>
</gene>
<comment type="caution">
    <text evidence="1">The sequence shown here is derived from an EMBL/GenBank/DDBJ whole genome shotgun (WGS) entry which is preliminary data.</text>
</comment>
<evidence type="ECO:0000313" key="2">
    <source>
        <dbReference type="Proteomes" id="UP000178841"/>
    </source>
</evidence>
<protein>
    <submittedName>
        <fullName evidence="1">Uncharacterized protein</fullName>
    </submittedName>
</protein>